<feature type="compositionally biased region" description="Acidic residues" evidence="1">
    <location>
        <begin position="324"/>
        <end position="334"/>
    </location>
</feature>
<dbReference type="PANTHER" id="PTHR45774">
    <property type="entry name" value="BTB/POZ DOMAIN-CONTAINING"/>
    <property type="match status" value="1"/>
</dbReference>
<accession>A0AAE0VP57</accession>
<sequence length="1011" mass="114836">MDEVRESSRTKPPRVYSEPVKEIRKKDNSKVSEAKPGYPQSDQPKITLDLYDDEESDLPSGRRFQENRRKGDRKMAGALIKTKSGLIRPLSGYVRTQKTTSSLLGGTPGFKEFESKPTRLRAMPIIPKRSKTLEFSVSQIGPNLTRKHHLLPLQLTSSKTSISAENKSRSGRKTQEEIVAKTRTSEPTVELPDVSRIIQETTVSVIKELEERGMLNIVRTPNGDHLPPLSTTKRSIRLPGLRPNIPPKATIAIVESLHMPNSVAKKRKSVNLIGYTTPIVLAGGGITMPQTTTDVQLVEEQENENNGDIESEPEAQHEDHDNNESDDETNDYGEIDNVSLPSREEDQLQDSYSEQSDDDHIPKMRGFDSPSTATITPDLAMYDSHDEDLSKYHNDWRLNKGMLDCLEYLCQKELMADVHFVFPEKKRVRIPAHSFVFCARSPEFESMLKSTDKENNPKEKSPKDKSSQQSSQRGNSQPTQKEIVIEDMSSAAFRILLHYVYTDTVNLDNAHVSEILEAAKKYYLPGLASMCADVLEGEVSLENVCIVFNRAVVFQMDSLKAKCMDFINKNATAVFQMKNFLDISKEALGVILDSRELNVVEELETFRNAMKWAKNKCEQEKLSKTAENMRNVLGDLAKKCTDLLANALTTDNVCAVYNEAKQYEMNRLSEKCMEYINNNAIDFFESNDFLGLNVDSLASIFASDELVVRSELDVFRAGLRWANNQCNIKNWKATPQKLRSVLGKAFFEIRLPVTPLHEFSNHVEESGILFPKEQEEIYKFMYTNEKEKASVKDQNEENSKNSNKKKDKKTNGKDKTRKAGKAEKNKTSSKDKKQMDNKSKVKPKTGKEQTKMEEETPLVEGFKIKERIGSDIEVDILSGEDSFPNLSPYFFPDTNSEYKSEVIVTTDKKIALYKLVLLTEGTWFVEVLLNDDILYHFQRISAPEIEMDVHGKLAADFKNVLCVRVKILRQKSELPKLDSLPEIVYSNYVKGCNIKIEGEMLFIQSLHFKRL</sequence>
<proteinExistence type="predicted"/>
<dbReference type="InterPro" id="IPR011705">
    <property type="entry name" value="BACK"/>
</dbReference>
<reference evidence="3" key="1">
    <citation type="journal article" date="2021" name="Genome Biol. Evol.">
        <title>A High-Quality Reference Genome for a Parasitic Bivalve with Doubly Uniparental Inheritance (Bivalvia: Unionida).</title>
        <authorList>
            <person name="Smith C.H."/>
        </authorList>
    </citation>
    <scope>NUCLEOTIDE SEQUENCE</scope>
    <source>
        <strain evidence="3">CHS0354</strain>
    </source>
</reference>
<dbReference type="PANTHER" id="PTHR45774:SF3">
    <property type="entry name" value="BTB (POZ) DOMAIN-CONTAINING 2B-RELATED"/>
    <property type="match status" value="1"/>
</dbReference>
<dbReference type="Proteomes" id="UP001195483">
    <property type="component" value="Unassembled WGS sequence"/>
</dbReference>
<dbReference type="InterPro" id="IPR011333">
    <property type="entry name" value="SKP1/BTB/POZ_sf"/>
</dbReference>
<feature type="region of interest" description="Disordered" evidence="1">
    <location>
        <begin position="788"/>
        <end position="856"/>
    </location>
</feature>
<dbReference type="InterPro" id="IPR000210">
    <property type="entry name" value="BTB/POZ_dom"/>
</dbReference>
<feature type="compositionally biased region" description="Basic and acidic residues" evidence="1">
    <location>
        <begin position="314"/>
        <end position="323"/>
    </location>
</feature>
<feature type="domain" description="BTB" evidence="2">
    <location>
        <begin position="416"/>
        <end position="509"/>
    </location>
</feature>
<evidence type="ECO:0000313" key="3">
    <source>
        <dbReference type="EMBL" id="KAK3585433.1"/>
    </source>
</evidence>
<protein>
    <recommendedName>
        <fullName evidence="2">BTB domain-containing protein</fullName>
    </recommendedName>
</protein>
<feature type="compositionally biased region" description="Basic and acidic residues" evidence="1">
    <location>
        <begin position="19"/>
        <end position="33"/>
    </location>
</feature>
<dbReference type="SUPFAM" id="SSF54695">
    <property type="entry name" value="POZ domain"/>
    <property type="match status" value="1"/>
</dbReference>
<feature type="region of interest" description="Disordered" evidence="1">
    <location>
        <begin position="448"/>
        <end position="481"/>
    </location>
</feature>
<reference evidence="3" key="3">
    <citation type="submission" date="2023-05" db="EMBL/GenBank/DDBJ databases">
        <authorList>
            <person name="Smith C.H."/>
        </authorList>
    </citation>
    <scope>NUCLEOTIDE SEQUENCE</scope>
    <source>
        <strain evidence="3">CHS0354</strain>
        <tissue evidence="3">Mantle</tissue>
    </source>
</reference>
<evidence type="ECO:0000259" key="2">
    <source>
        <dbReference type="PROSITE" id="PS50097"/>
    </source>
</evidence>
<gene>
    <name evidence="3" type="ORF">CHS0354_020151</name>
</gene>
<feature type="compositionally biased region" description="Basic and acidic residues" evidence="1">
    <location>
        <begin position="788"/>
        <end position="799"/>
    </location>
</feature>
<feature type="compositionally biased region" description="Acidic residues" evidence="1">
    <location>
        <begin position="300"/>
        <end position="313"/>
    </location>
</feature>
<feature type="compositionally biased region" description="Basic and acidic residues" evidence="1">
    <location>
        <begin position="63"/>
        <end position="73"/>
    </location>
</feature>
<dbReference type="Pfam" id="PF07707">
    <property type="entry name" value="BACK"/>
    <property type="match status" value="2"/>
</dbReference>
<feature type="compositionally biased region" description="Basic and acidic residues" evidence="1">
    <location>
        <begin position="173"/>
        <end position="184"/>
    </location>
</feature>
<reference evidence="3" key="2">
    <citation type="journal article" date="2021" name="Genome Biol. Evol.">
        <title>Developing a high-quality reference genome for a parasitic bivalve with doubly uniparental inheritance (Bivalvia: Unionida).</title>
        <authorList>
            <person name="Smith C.H."/>
        </authorList>
    </citation>
    <scope>NUCLEOTIDE SEQUENCE</scope>
    <source>
        <strain evidence="3">CHS0354</strain>
        <tissue evidence="3">Mantle</tissue>
    </source>
</reference>
<dbReference type="Pfam" id="PF00651">
    <property type="entry name" value="BTB"/>
    <property type="match status" value="1"/>
</dbReference>
<dbReference type="AlphaFoldDB" id="A0AAE0VP57"/>
<dbReference type="SMART" id="SM00225">
    <property type="entry name" value="BTB"/>
    <property type="match status" value="1"/>
</dbReference>
<dbReference type="Gene3D" id="1.25.40.420">
    <property type="match status" value="2"/>
</dbReference>
<dbReference type="EMBL" id="JAEAOA010001226">
    <property type="protein sequence ID" value="KAK3585433.1"/>
    <property type="molecule type" value="Genomic_DNA"/>
</dbReference>
<dbReference type="PROSITE" id="PS50097">
    <property type="entry name" value="BTB"/>
    <property type="match status" value="1"/>
</dbReference>
<evidence type="ECO:0000256" key="1">
    <source>
        <dbReference type="SAM" id="MobiDB-lite"/>
    </source>
</evidence>
<dbReference type="SMART" id="SM00875">
    <property type="entry name" value="BACK"/>
    <property type="match status" value="2"/>
</dbReference>
<keyword evidence="4" id="KW-1185">Reference proteome</keyword>
<feature type="region of interest" description="Disordered" evidence="1">
    <location>
        <begin position="1"/>
        <end position="73"/>
    </location>
</feature>
<feature type="compositionally biased region" description="Basic and acidic residues" evidence="1">
    <location>
        <begin position="820"/>
        <end position="854"/>
    </location>
</feature>
<evidence type="ECO:0000313" key="4">
    <source>
        <dbReference type="Proteomes" id="UP001195483"/>
    </source>
</evidence>
<feature type="region of interest" description="Disordered" evidence="1">
    <location>
        <begin position="300"/>
        <end position="375"/>
    </location>
</feature>
<feature type="compositionally biased region" description="Basic and acidic residues" evidence="1">
    <location>
        <begin position="450"/>
        <end position="466"/>
    </location>
</feature>
<feature type="region of interest" description="Disordered" evidence="1">
    <location>
        <begin position="157"/>
        <end position="186"/>
    </location>
</feature>
<comment type="caution">
    <text evidence="3">The sequence shown here is derived from an EMBL/GenBank/DDBJ whole genome shotgun (WGS) entry which is preliminary data.</text>
</comment>
<name>A0AAE0VP57_9BIVA</name>
<dbReference type="Gene3D" id="3.30.710.10">
    <property type="entry name" value="Potassium Channel Kv1.1, Chain A"/>
    <property type="match status" value="1"/>
</dbReference>
<organism evidence="3 4">
    <name type="scientific">Potamilus streckersoni</name>
    <dbReference type="NCBI Taxonomy" id="2493646"/>
    <lineage>
        <taxon>Eukaryota</taxon>
        <taxon>Metazoa</taxon>
        <taxon>Spiralia</taxon>
        <taxon>Lophotrochozoa</taxon>
        <taxon>Mollusca</taxon>
        <taxon>Bivalvia</taxon>
        <taxon>Autobranchia</taxon>
        <taxon>Heteroconchia</taxon>
        <taxon>Palaeoheterodonta</taxon>
        <taxon>Unionida</taxon>
        <taxon>Unionoidea</taxon>
        <taxon>Unionidae</taxon>
        <taxon>Ambleminae</taxon>
        <taxon>Lampsilini</taxon>
        <taxon>Potamilus</taxon>
    </lineage>
</organism>